<name>A0A1E8PVZ8_9MYCO</name>
<sequence>MTPEEKLADLRFRKAQASIADVQNRLNAPHPGRDGLTVAQRYDQETIAHVEARFPALCGVDTADPLNDQLDAAFDAAHRIVDGWLAALTLTYPVLGAMVGAVLASQDYYVGASIGRRVSY</sequence>
<evidence type="ECO:0000313" key="1">
    <source>
        <dbReference type="EMBL" id="OFJ50492.1"/>
    </source>
</evidence>
<organism evidence="1 2">
    <name type="scientific">Mycolicibacterium grossiae</name>
    <dbReference type="NCBI Taxonomy" id="1552759"/>
    <lineage>
        <taxon>Bacteria</taxon>
        <taxon>Bacillati</taxon>
        <taxon>Actinomycetota</taxon>
        <taxon>Actinomycetes</taxon>
        <taxon>Mycobacteriales</taxon>
        <taxon>Mycobacteriaceae</taxon>
        <taxon>Mycolicibacterium</taxon>
    </lineage>
</organism>
<dbReference type="EMBL" id="MCHX01000120">
    <property type="protein sequence ID" value="OFJ50492.1"/>
    <property type="molecule type" value="Genomic_DNA"/>
</dbReference>
<dbReference type="RefSeq" id="WP_070356277.1">
    <property type="nucleotide sequence ID" value="NZ_CP043474.1"/>
</dbReference>
<keyword evidence="2" id="KW-1185">Reference proteome</keyword>
<evidence type="ECO:0000313" key="2">
    <source>
        <dbReference type="Proteomes" id="UP000178953"/>
    </source>
</evidence>
<reference evidence="1 2" key="1">
    <citation type="submission" date="2016-09" db="EMBL/GenBank/DDBJ databases">
        <title>genome sequence of Mycobacterium sp. 739 SCH.</title>
        <authorList>
            <person name="Greninger A.L."/>
            <person name="Qin X."/>
            <person name="Jerome K."/>
            <person name="Vora S."/>
            <person name="Quinn K."/>
        </authorList>
    </citation>
    <scope>NUCLEOTIDE SEQUENCE [LARGE SCALE GENOMIC DNA]</scope>
    <source>
        <strain evidence="1 2">SCH</strain>
    </source>
</reference>
<proteinExistence type="predicted"/>
<accession>A0A1E8PVZ8</accession>
<dbReference type="Proteomes" id="UP000178953">
    <property type="component" value="Unassembled WGS sequence"/>
</dbReference>
<protein>
    <submittedName>
        <fullName evidence="1">Uncharacterized protein</fullName>
    </submittedName>
</protein>
<gene>
    <name evidence="1" type="ORF">BEL07_27935</name>
</gene>
<comment type="caution">
    <text evidence="1">The sequence shown here is derived from an EMBL/GenBank/DDBJ whole genome shotgun (WGS) entry which is preliminary data.</text>
</comment>
<dbReference type="AlphaFoldDB" id="A0A1E8PVZ8"/>